<dbReference type="GO" id="GO:0004400">
    <property type="term" value="F:histidinol-phosphate transaminase activity"/>
    <property type="evidence" value="ECO:0007669"/>
    <property type="project" value="UniProtKB-UniRule"/>
</dbReference>
<dbReference type="CDD" id="cd00609">
    <property type="entry name" value="AAT_like"/>
    <property type="match status" value="1"/>
</dbReference>
<dbReference type="EMBL" id="SIXC01000006">
    <property type="protein sequence ID" value="TBH79796.1"/>
    <property type="molecule type" value="Genomic_DNA"/>
</dbReference>
<dbReference type="EC" id="2.6.1.9" evidence="9"/>
<dbReference type="SUPFAM" id="SSF53383">
    <property type="entry name" value="PLP-dependent transferases"/>
    <property type="match status" value="1"/>
</dbReference>
<dbReference type="UniPathway" id="UPA00031">
    <property type="reaction ID" value="UER00012"/>
</dbReference>
<sequence length="380" mass="41013">MTPSSVRAEIAGLKPYVPGLSIAEIQEKYGLAQVIKLASNENPLGTPPLAVAAVRRHAEGAFRYPQGGNPRLAAALGRRHQVDPAQIVVGNGSDEILDLLIRVLAVPGRDNLVCCRPCFSIYPIQGQICGVEARRQPLREDFSFDFDGMLNLVDQHTRLMFVTTPDNPSGYCPPRADVARLARELAARAPQCLLVVDEAYMDFAPDPAGASLLESGELPENAAFMRTFSKQYGLAGLRLGYGVLPRELADYLWRARLPFSVNILAEEAALAALEDSAFYAATQEAVHTGRDTLTVGLTALGCTVWSSAANFLMFRLPEGAPAAAVCFEELLRRGVIIRPLTSYGLPDLLRVSVGDARENRVFLNALDDVLTATHGRGGAA</sequence>
<comment type="pathway">
    <text evidence="2 9">Amino-acid biosynthesis; L-histidine biosynthesis; L-histidine from 5-phospho-alpha-D-ribose 1-diphosphate: step 7/9.</text>
</comment>
<dbReference type="PANTHER" id="PTHR43643:SF3">
    <property type="entry name" value="HISTIDINOL-PHOSPHATE AMINOTRANSFERASE"/>
    <property type="match status" value="1"/>
</dbReference>
<dbReference type="InterPro" id="IPR015424">
    <property type="entry name" value="PyrdxlP-dep_Trfase"/>
</dbReference>
<keyword evidence="6 9" id="KW-0808">Transferase</keyword>
<evidence type="ECO:0000256" key="9">
    <source>
        <dbReference type="HAMAP-Rule" id="MF_01023"/>
    </source>
</evidence>
<dbReference type="InterPro" id="IPR015421">
    <property type="entry name" value="PyrdxlP-dep_Trfase_major"/>
</dbReference>
<dbReference type="GO" id="GO:0000105">
    <property type="term" value="P:L-histidine biosynthetic process"/>
    <property type="evidence" value="ECO:0007669"/>
    <property type="project" value="UniProtKB-UniRule"/>
</dbReference>
<dbReference type="NCBIfam" id="TIGR01141">
    <property type="entry name" value="hisC"/>
    <property type="match status" value="1"/>
</dbReference>
<evidence type="ECO:0000256" key="6">
    <source>
        <dbReference type="ARBA" id="ARBA00022679"/>
    </source>
</evidence>
<keyword evidence="9" id="KW-0028">Amino-acid biosynthesis</keyword>
<dbReference type="InterPro" id="IPR005861">
    <property type="entry name" value="HisP_aminotrans"/>
</dbReference>
<accession>A0A6H3FAS4</accession>
<dbReference type="RefSeq" id="WP_118229251.1">
    <property type="nucleotide sequence ID" value="NZ_JAQDZC010000046.1"/>
</dbReference>
<dbReference type="GO" id="GO:0030170">
    <property type="term" value="F:pyridoxal phosphate binding"/>
    <property type="evidence" value="ECO:0007669"/>
    <property type="project" value="InterPro"/>
</dbReference>
<evidence type="ECO:0000313" key="11">
    <source>
        <dbReference type="EMBL" id="TBH79796.1"/>
    </source>
</evidence>
<evidence type="ECO:0000259" key="10">
    <source>
        <dbReference type="Pfam" id="PF00155"/>
    </source>
</evidence>
<keyword evidence="9" id="KW-0368">Histidine biosynthesis</keyword>
<keyword evidence="12" id="KW-1185">Reference proteome</keyword>
<comment type="caution">
    <text evidence="11">The sequence shown here is derived from an EMBL/GenBank/DDBJ whole genome shotgun (WGS) entry which is preliminary data.</text>
</comment>
<evidence type="ECO:0000256" key="3">
    <source>
        <dbReference type="ARBA" id="ARBA00007970"/>
    </source>
</evidence>
<dbReference type="Proteomes" id="UP000292919">
    <property type="component" value="Unassembled WGS sequence"/>
</dbReference>
<keyword evidence="7 9" id="KW-0663">Pyridoxal phosphate</keyword>
<evidence type="ECO:0000256" key="8">
    <source>
        <dbReference type="ARBA" id="ARBA00047481"/>
    </source>
</evidence>
<evidence type="ECO:0000313" key="12">
    <source>
        <dbReference type="Proteomes" id="UP000292919"/>
    </source>
</evidence>
<evidence type="ECO:0000256" key="7">
    <source>
        <dbReference type="ARBA" id="ARBA00022898"/>
    </source>
</evidence>
<evidence type="ECO:0000256" key="2">
    <source>
        <dbReference type="ARBA" id="ARBA00005011"/>
    </source>
</evidence>
<comment type="subunit">
    <text evidence="4 9">Homodimer.</text>
</comment>
<evidence type="ECO:0000256" key="1">
    <source>
        <dbReference type="ARBA" id="ARBA00001933"/>
    </source>
</evidence>
<keyword evidence="5 9" id="KW-0032">Aminotransferase</keyword>
<dbReference type="InterPro" id="IPR050106">
    <property type="entry name" value="HistidinolP_aminotransfase"/>
</dbReference>
<evidence type="ECO:0000256" key="4">
    <source>
        <dbReference type="ARBA" id="ARBA00011738"/>
    </source>
</evidence>
<gene>
    <name evidence="9 11" type="primary">hisC</name>
    <name evidence="11" type="ORF">EB812_05735</name>
</gene>
<feature type="modified residue" description="N6-(pyridoxal phosphate)lysine" evidence="9">
    <location>
        <position position="230"/>
    </location>
</feature>
<proteinExistence type="inferred from homology"/>
<feature type="domain" description="Aminotransferase class I/classII large" evidence="10">
    <location>
        <begin position="33"/>
        <end position="366"/>
    </location>
</feature>
<dbReference type="InterPro" id="IPR015422">
    <property type="entry name" value="PyrdxlP-dep_Trfase_small"/>
</dbReference>
<evidence type="ECO:0000256" key="5">
    <source>
        <dbReference type="ARBA" id="ARBA00022576"/>
    </source>
</evidence>
<comment type="catalytic activity">
    <reaction evidence="8 9">
        <text>L-histidinol phosphate + 2-oxoglutarate = 3-(imidazol-4-yl)-2-oxopropyl phosphate + L-glutamate</text>
        <dbReference type="Rhea" id="RHEA:23744"/>
        <dbReference type="ChEBI" id="CHEBI:16810"/>
        <dbReference type="ChEBI" id="CHEBI:29985"/>
        <dbReference type="ChEBI" id="CHEBI:57766"/>
        <dbReference type="ChEBI" id="CHEBI:57980"/>
        <dbReference type="EC" id="2.6.1.9"/>
    </reaction>
</comment>
<dbReference type="PANTHER" id="PTHR43643">
    <property type="entry name" value="HISTIDINOL-PHOSPHATE AMINOTRANSFERASE 2"/>
    <property type="match status" value="1"/>
</dbReference>
<name>A0A6H3FAS4_9BACT</name>
<dbReference type="Pfam" id="PF00155">
    <property type="entry name" value="Aminotran_1_2"/>
    <property type="match status" value="1"/>
</dbReference>
<dbReference type="HAMAP" id="MF_01023">
    <property type="entry name" value="HisC_aminotrans_2"/>
    <property type="match status" value="1"/>
</dbReference>
<dbReference type="Gene3D" id="3.90.1150.10">
    <property type="entry name" value="Aspartate Aminotransferase, domain 1"/>
    <property type="match status" value="1"/>
</dbReference>
<dbReference type="Gene3D" id="3.40.640.10">
    <property type="entry name" value="Type I PLP-dependent aspartate aminotransferase-like (Major domain)"/>
    <property type="match status" value="1"/>
</dbReference>
<reference evidence="11 12" key="1">
    <citation type="submission" date="2018-12" db="EMBL/GenBank/DDBJ databases">
        <title>First genome draft of Desulfovibrio legallis sp. nov.</title>
        <authorList>
            <person name="Ben Dhia O."/>
            <person name="Najjari A."/>
            <person name="Ferjani R."/>
            <person name="Fhoula I."/>
            <person name="Fardeau M.-L."/>
            <person name="Boudabbous A."/>
            <person name="Ouzari H.I."/>
        </authorList>
    </citation>
    <scope>NUCLEOTIDE SEQUENCE [LARGE SCALE GENOMIC DNA]</scope>
    <source>
        <strain evidence="11 12">H1T</strain>
    </source>
</reference>
<organism evidence="11 12">
    <name type="scientific">Desulfovibrio legallii</name>
    <dbReference type="NCBI Taxonomy" id="571438"/>
    <lineage>
        <taxon>Bacteria</taxon>
        <taxon>Pseudomonadati</taxon>
        <taxon>Thermodesulfobacteriota</taxon>
        <taxon>Desulfovibrionia</taxon>
        <taxon>Desulfovibrionales</taxon>
        <taxon>Desulfovibrionaceae</taxon>
        <taxon>Desulfovibrio</taxon>
    </lineage>
</organism>
<comment type="cofactor">
    <cofactor evidence="1 9">
        <name>pyridoxal 5'-phosphate</name>
        <dbReference type="ChEBI" id="CHEBI:597326"/>
    </cofactor>
</comment>
<protein>
    <recommendedName>
        <fullName evidence="9">Histidinol-phosphate aminotransferase</fullName>
        <ecNumber evidence="9">2.6.1.9</ecNumber>
    </recommendedName>
    <alternativeName>
        <fullName evidence="9">Imidazole acetol-phosphate transaminase</fullName>
    </alternativeName>
</protein>
<dbReference type="AlphaFoldDB" id="A0A6H3FAS4"/>
<comment type="similarity">
    <text evidence="3 9">Belongs to the class-II pyridoxal-phosphate-dependent aminotransferase family. Histidinol-phosphate aminotransferase subfamily.</text>
</comment>
<dbReference type="InterPro" id="IPR004839">
    <property type="entry name" value="Aminotransferase_I/II_large"/>
</dbReference>